<evidence type="ECO:0000313" key="5">
    <source>
        <dbReference type="Proteomes" id="UP001500236"/>
    </source>
</evidence>
<keyword evidence="5" id="KW-1185">Reference proteome</keyword>
<dbReference type="Gene3D" id="3.30.70.1020">
    <property type="entry name" value="Trehalose-6-phosphate phosphatase related protein, domain 2"/>
    <property type="match status" value="1"/>
</dbReference>
<sequence length="285" mass="29644">MTTDHAPRDASVTALDGDLVAALRRFAALPKILVCLDFDGCVAELVPDADDARPVPANAEAVQRLSEFDGVRVAYVSGRGLDTLREIAAPPSGTLLIGSHGAERDVADLAEEDAQLVLTSKQEAARTRLLKVFETIAAGTDGAWVEHKPAGAAMHVRKVPDAAEAEQVLAEARAAVAALDEVHPKEGKAVLEAVVVQATKGEGITELRELVSPDAVFFAGDDVTDEFGFAVLAGADVGVKVGEGETRADHRIGAPPQLADVLTVIADARERAGAAGAPAAEKEQQ</sequence>
<keyword evidence="3" id="KW-0479">Metal-binding</keyword>
<protein>
    <recommendedName>
        <fullName evidence="3">Trehalose 6-phosphate phosphatase</fullName>
        <ecNumber evidence="3">3.1.3.12</ecNumber>
    </recommendedName>
</protein>
<accession>A0ABP6LTU6</accession>
<dbReference type="SUPFAM" id="SSF56784">
    <property type="entry name" value="HAD-like"/>
    <property type="match status" value="1"/>
</dbReference>
<evidence type="ECO:0000256" key="1">
    <source>
        <dbReference type="ARBA" id="ARBA00022801"/>
    </source>
</evidence>
<dbReference type="Proteomes" id="UP001500236">
    <property type="component" value="Unassembled WGS sequence"/>
</dbReference>
<proteinExistence type="inferred from homology"/>
<dbReference type="EC" id="3.1.3.12" evidence="3"/>
<reference evidence="5" key="1">
    <citation type="journal article" date="2019" name="Int. J. Syst. Evol. Microbiol.">
        <title>The Global Catalogue of Microorganisms (GCM) 10K type strain sequencing project: providing services to taxonomists for standard genome sequencing and annotation.</title>
        <authorList>
            <consortium name="The Broad Institute Genomics Platform"/>
            <consortium name="The Broad Institute Genome Sequencing Center for Infectious Disease"/>
            <person name="Wu L."/>
            <person name="Ma J."/>
        </authorList>
    </citation>
    <scope>NUCLEOTIDE SEQUENCE [LARGE SCALE GENOMIC DNA]</scope>
    <source>
        <strain evidence="5">JCM 14309</strain>
    </source>
</reference>
<dbReference type="Gene3D" id="3.40.50.1000">
    <property type="entry name" value="HAD superfamily/HAD-like"/>
    <property type="match status" value="1"/>
</dbReference>
<dbReference type="InterPro" id="IPR023214">
    <property type="entry name" value="HAD_sf"/>
</dbReference>
<dbReference type="PANTHER" id="PTHR43768">
    <property type="entry name" value="TREHALOSE 6-PHOSPHATE PHOSPHATASE"/>
    <property type="match status" value="1"/>
</dbReference>
<dbReference type="InterPro" id="IPR036412">
    <property type="entry name" value="HAD-like_sf"/>
</dbReference>
<comment type="similarity">
    <text evidence="3">Belongs to the trehalose phosphatase family.</text>
</comment>
<evidence type="ECO:0000256" key="3">
    <source>
        <dbReference type="RuleBase" id="RU361117"/>
    </source>
</evidence>
<name>A0ABP6LTU6_9MICC</name>
<comment type="catalytic activity">
    <reaction evidence="3">
        <text>alpha,alpha-trehalose 6-phosphate + H2O = alpha,alpha-trehalose + phosphate</text>
        <dbReference type="Rhea" id="RHEA:23420"/>
        <dbReference type="ChEBI" id="CHEBI:15377"/>
        <dbReference type="ChEBI" id="CHEBI:16551"/>
        <dbReference type="ChEBI" id="CHEBI:43474"/>
        <dbReference type="ChEBI" id="CHEBI:58429"/>
        <dbReference type="EC" id="3.1.3.12"/>
    </reaction>
</comment>
<comment type="caution">
    <text evidence="4">The sequence shown here is derived from an EMBL/GenBank/DDBJ whole genome shotgun (WGS) entry which is preliminary data.</text>
</comment>
<keyword evidence="3" id="KW-0460">Magnesium</keyword>
<evidence type="ECO:0000313" key="4">
    <source>
        <dbReference type="EMBL" id="GAA3058877.1"/>
    </source>
</evidence>
<dbReference type="InterPro" id="IPR003337">
    <property type="entry name" value="Trehalose_PPase"/>
</dbReference>
<comment type="cofactor">
    <cofactor evidence="3">
        <name>Mg(2+)</name>
        <dbReference type="ChEBI" id="CHEBI:18420"/>
    </cofactor>
</comment>
<dbReference type="PANTHER" id="PTHR43768:SF3">
    <property type="entry name" value="TREHALOSE 6-PHOSPHATE PHOSPHATASE"/>
    <property type="match status" value="1"/>
</dbReference>
<dbReference type="Pfam" id="PF02358">
    <property type="entry name" value="Trehalose_PPase"/>
    <property type="match status" value="1"/>
</dbReference>
<organism evidence="4 5">
    <name type="scientific">Nesterenkonia aethiopica</name>
    <dbReference type="NCBI Taxonomy" id="269144"/>
    <lineage>
        <taxon>Bacteria</taxon>
        <taxon>Bacillati</taxon>
        <taxon>Actinomycetota</taxon>
        <taxon>Actinomycetes</taxon>
        <taxon>Micrococcales</taxon>
        <taxon>Micrococcaceae</taxon>
        <taxon>Nesterenkonia</taxon>
    </lineage>
</organism>
<dbReference type="EMBL" id="BAAAVT010000006">
    <property type="protein sequence ID" value="GAA3058877.1"/>
    <property type="molecule type" value="Genomic_DNA"/>
</dbReference>
<dbReference type="InterPro" id="IPR044651">
    <property type="entry name" value="OTSB-like"/>
</dbReference>
<comment type="pathway">
    <text evidence="3">Glycan biosynthesis; trehalose biosynthesis.</text>
</comment>
<evidence type="ECO:0000256" key="2">
    <source>
        <dbReference type="ARBA" id="ARBA00024179"/>
    </source>
</evidence>
<gene>
    <name evidence="4" type="primary">otsB</name>
    <name evidence="4" type="ORF">GCM10010529_10730</name>
</gene>
<keyword evidence="1 3" id="KW-0378">Hydrolase</keyword>
<dbReference type="NCBIfam" id="TIGR00685">
    <property type="entry name" value="T6PP"/>
    <property type="match status" value="1"/>
</dbReference>
<dbReference type="RefSeq" id="WP_344681150.1">
    <property type="nucleotide sequence ID" value="NZ_BAAAVT010000006.1"/>
</dbReference>
<comment type="function">
    <text evidence="2 3">Removes the phosphate from trehalose 6-phosphate to produce free trehalose.</text>
</comment>